<feature type="region of interest" description="Disordered" evidence="2">
    <location>
        <begin position="366"/>
        <end position="499"/>
    </location>
</feature>
<dbReference type="InterPro" id="IPR016186">
    <property type="entry name" value="C-type_lectin-like/link_sf"/>
</dbReference>
<dbReference type="PROSITE" id="PS00615">
    <property type="entry name" value="C_TYPE_LECTIN_1"/>
    <property type="match status" value="1"/>
</dbReference>
<feature type="domain" description="C-type lectin" evidence="4">
    <location>
        <begin position="42"/>
        <end position="162"/>
    </location>
</feature>
<dbReference type="InterPro" id="IPR001304">
    <property type="entry name" value="C-type_lectin-like"/>
</dbReference>
<dbReference type="OrthoDB" id="7357196at2759"/>
<feature type="region of interest" description="Disordered" evidence="2">
    <location>
        <begin position="313"/>
        <end position="351"/>
    </location>
</feature>
<sequence>MNSNIRTIILLIELLGLADTDRVHSTTHTYEFTVCPGGFQSFESSCYRLVSDSPTDGYTARTECQQLASDSHLAFIQSQSEMTFLQGLAISQGVDEDYWFGLTYTNDTDHPHWLDGSLLGNFTAWDRYGAFNNARQCVRLRRDDNYLWNDRYCSTQFGYICEVEIASTQYTFVTEHLSWSEARDACASADGHLAIINSEQESLGLQAATSSLSIPSSRYWVGLVTAIGGTVAWLDGTVLTFSPDNFEVDDDYECYTMNLGSGDWRGWDCTKTTNYICEASSSTLLTVTVQNMETLQTSVTMTDTPWGTFDPTTEPEGVADPITTPVGSVDPTTTPEYVTTDSTTTREDNINPTTTVEGLVDQTNTPRIMVDPKNTTVGAVDPTTKPEDFVDPTTKPKGVVDPTTKSEGVVDITTTPEGVADPTITPVGSAYPTTTPGDVATDSTTTREDNINPTSTTTLEGMVNPTNTPEILVDPTNTPAGAVDTTNSPEAVVDTTTTPDDVLNYYPVTTPFGDFDPDIIDSDDTPEDQTVFAGTGLSESLTTNHYRSLAPLTTEGDYKLTATTPVDECASSSLTCRYRSQTYYLHANAKTLPDHLTLQTVKGIRSDLRCAGACLAQDRCRCFVVFSNNDCLLSAAGTDEIGLLSHDSAKIYCMGNN</sequence>
<feature type="signal peptide" evidence="3">
    <location>
        <begin position="1"/>
        <end position="20"/>
    </location>
</feature>
<dbReference type="Gene3D" id="3.10.100.10">
    <property type="entry name" value="Mannose-Binding Protein A, subunit A"/>
    <property type="match status" value="2"/>
</dbReference>
<accession>A0A914BC72</accession>
<evidence type="ECO:0000256" key="3">
    <source>
        <dbReference type="SAM" id="SignalP"/>
    </source>
</evidence>
<evidence type="ECO:0000259" key="4">
    <source>
        <dbReference type="PROSITE" id="PS50041"/>
    </source>
</evidence>
<evidence type="ECO:0000256" key="1">
    <source>
        <dbReference type="ARBA" id="ARBA00023157"/>
    </source>
</evidence>
<dbReference type="InterPro" id="IPR018378">
    <property type="entry name" value="C-type_lectin_CS"/>
</dbReference>
<keyword evidence="3" id="KW-0732">Signal</keyword>
<protein>
    <recommendedName>
        <fullName evidence="4">C-type lectin domain-containing protein</fullName>
    </recommendedName>
</protein>
<feature type="domain" description="C-type lectin" evidence="4">
    <location>
        <begin position="165"/>
        <end position="278"/>
    </location>
</feature>
<keyword evidence="6" id="KW-1185">Reference proteome</keyword>
<feature type="compositionally biased region" description="Polar residues" evidence="2">
    <location>
        <begin position="431"/>
        <end position="444"/>
    </location>
</feature>
<evidence type="ECO:0000256" key="2">
    <source>
        <dbReference type="SAM" id="MobiDB-lite"/>
    </source>
</evidence>
<dbReference type="InterPro" id="IPR050111">
    <property type="entry name" value="C-type_lectin/snaclec_domain"/>
</dbReference>
<dbReference type="OMA" id="REDNINP"/>
<proteinExistence type="predicted"/>
<reference evidence="5" key="1">
    <citation type="submission" date="2022-11" db="UniProtKB">
        <authorList>
            <consortium name="EnsemblMetazoa"/>
        </authorList>
    </citation>
    <scope>IDENTIFICATION</scope>
</reference>
<dbReference type="SMART" id="SM00034">
    <property type="entry name" value="CLECT"/>
    <property type="match status" value="2"/>
</dbReference>
<dbReference type="GeneID" id="119741669"/>
<name>A0A914BC72_PATMI</name>
<feature type="compositionally biased region" description="Polar residues" evidence="2">
    <location>
        <begin position="451"/>
        <end position="489"/>
    </location>
</feature>
<dbReference type="SUPFAM" id="SSF56436">
    <property type="entry name" value="C-type lectin-like"/>
    <property type="match status" value="2"/>
</dbReference>
<organism evidence="5 6">
    <name type="scientific">Patiria miniata</name>
    <name type="common">Bat star</name>
    <name type="synonym">Asterina miniata</name>
    <dbReference type="NCBI Taxonomy" id="46514"/>
    <lineage>
        <taxon>Eukaryota</taxon>
        <taxon>Metazoa</taxon>
        <taxon>Echinodermata</taxon>
        <taxon>Eleutherozoa</taxon>
        <taxon>Asterozoa</taxon>
        <taxon>Asteroidea</taxon>
        <taxon>Valvatacea</taxon>
        <taxon>Valvatida</taxon>
        <taxon>Asterinidae</taxon>
        <taxon>Patiria</taxon>
    </lineage>
</organism>
<keyword evidence="1" id="KW-1015">Disulfide bond</keyword>
<feature type="compositionally biased region" description="Polar residues" evidence="2">
    <location>
        <begin position="330"/>
        <end position="343"/>
    </location>
</feature>
<evidence type="ECO:0000313" key="5">
    <source>
        <dbReference type="EnsemblMetazoa" id="XP_038073435.1"/>
    </source>
</evidence>
<dbReference type="PANTHER" id="PTHR22803">
    <property type="entry name" value="MANNOSE, PHOSPHOLIPASE, LECTIN RECEPTOR RELATED"/>
    <property type="match status" value="1"/>
</dbReference>
<dbReference type="EnsemblMetazoa" id="XM_038217507.1">
    <property type="protein sequence ID" value="XP_038073435.1"/>
    <property type="gene ID" value="LOC119741669"/>
</dbReference>
<dbReference type="Proteomes" id="UP000887568">
    <property type="component" value="Unplaced"/>
</dbReference>
<dbReference type="AlphaFoldDB" id="A0A914BC72"/>
<dbReference type="InterPro" id="IPR016187">
    <property type="entry name" value="CTDL_fold"/>
</dbReference>
<dbReference type="Pfam" id="PF00059">
    <property type="entry name" value="Lectin_C"/>
    <property type="match status" value="2"/>
</dbReference>
<dbReference type="PROSITE" id="PS50041">
    <property type="entry name" value="C_TYPE_LECTIN_2"/>
    <property type="match status" value="2"/>
</dbReference>
<feature type="chain" id="PRO_5037171914" description="C-type lectin domain-containing protein" evidence="3">
    <location>
        <begin position="21"/>
        <end position="657"/>
    </location>
</feature>
<evidence type="ECO:0000313" key="6">
    <source>
        <dbReference type="Proteomes" id="UP000887568"/>
    </source>
</evidence>
<dbReference type="CDD" id="cd00037">
    <property type="entry name" value="CLECT"/>
    <property type="match status" value="2"/>
</dbReference>
<dbReference type="RefSeq" id="XP_038073435.1">
    <property type="nucleotide sequence ID" value="XM_038217507.1"/>
</dbReference>